<feature type="compositionally biased region" description="Gly residues" evidence="1">
    <location>
        <begin position="50"/>
        <end position="61"/>
    </location>
</feature>
<proteinExistence type="predicted"/>
<keyword evidence="2" id="KW-0732">Signal</keyword>
<name>A0A5R9KEI7_9BACT</name>
<feature type="signal peptide" evidence="2">
    <location>
        <begin position="1"/>
        <end position="26"/>
    </location>
</feature>
<accession>A0A5R9KEI7</accession>
<evidence type="ECO:0000313" key="3">
    <source>
        <dbReference type="EMBL" id="TLU94476.1"/>
    </source>
</evidence>
<evidence type="ECO:0000313" key="4">
    <source>
        <dbReference type="Proteomes" id="UP000309788"/>
    </source>
</evidence>
<sequence>MKLQSKLSASVVAASFSALLFMSSCSKEDALTPQPESASLKDDANMRSGGETGGTTIGGTAGGTINPNTFIQYTYPTTLYQSGKGVFPYGWGSSYMEYGSSNTEYLGNKEGRWLTQFAQPEPGVETFVTGKNTKDHNGSVFTTLKNLKRGNRYRLTFYVSTSSVQPSDLPSSLGIGTPNAAGVMLWVSTKETNPELAGYGKAPYTWNKGVSFLGRANQWIKETIEFNALSDTSIKIDGYHPNGEVKDSYFNVSIGKYAIEDLGPAGSSSWKNN</sequence>
<dbReference type="Proteomes" id="UP000309788">
    <property type="component" value="Unassembled WGS sequence"/>
</dbReference>
<organism evidence="3 4">
    <name type="scientific">Dyadobacter sediminis</name>
    <dbReference type="NCBI Taxonomy" id="1493691"/>
    <lineage>
        <taxon>Bacteria</taxon>
        <taxon>Pseudomonadati</taxon>
        <taxon>Bacteroidota</taxon>
        <taxon>Cytophagia</taxon>
        <taxon>Cytophagales</taxon>
        <taxon>Spirosomataceae</taxon>
        <taxon>Dyadobacter</taxon>
    </lineage>
</organism>
<dbReference type="EMBL" id="VCEI01000021">
    <property type="protein sequence ID" value="TLU94476.1"/>
    <property type="molecule type" value="Genomic_DNA"/>
</dbReference>
<protein>
    <submittedName>
        <fullName evidence="3">Uncharacterized protein</fullName>
    </submittedName>
</protein>
<evidence type="ECO:0000256" key="1">
    <source>
        <dbReference type="SAM" id="MobiDB-lite"/>
    </source>
</evidence>
<dbReference type="PROSITE" id="PS51257">
    <property type="entry name" value="PROKAR_LIPOPROTEIN"/>
    <property type="match status" value="1"/>
</dbReference>
<dbReference type="AlphaFoldDB" id="A0A5R9KEI7"/>
<comment type="caution">
    <text evidence="3">The sequence shown here is derived from an EMBL/GenBank/DDBJ whole genome shotgun (WGS) entry which is preliminary data.</text>
</comment>
<evidence type="ECO:0000256" key="2">
    <source>
        <dbReference type="SAM" id="SignalP"/>
    </source>
</evidence>
<keyword evidence="4" id="KW-1185">Reference proteome</keyword>
<gene>
    <name evidence="3" type="ORF">FEM55_09575</name>
</gene>
<feature type="chain" id="PRO_5024313349" evidence="2">
    <location>
        <begin position="27"/>
        <end position="273"/>
    </location>
</feature>
<feature type="region of interest" description="Disordered" evidence="1">
    <location>
        <begin position="31"/>
        <end position="61"/>
    </location>
</feature>
<reference evidence="3 4" key="1">
    <citation type="submission" date="2019-05" db="EMBL/GenBank/DDBJ databases">
        <authorList>
            <person name="Qu J.-H."/>
        </authorList>
    </citation>
    <scope>NUCLEOTIDE SEQUENCE [LARGE SCALE GENOMIC DNA]</scope>
    <source>
        <strain evidence="3 4">Z12</strain>
    </source>
</reference>
<dbReference type="RefSeq" id="WP_138281104.1">
    <property type="nucleotide sequence ID" value="NZ_BMGE01000002.1"/>
</dbReference>
<dbReference type="OrthoDB" id="9838163at2"/>